<dbReference type="STRING" id="280093.SAMN05443373_101291"/>
<sequence length="183" mass="21831">MIEFLTYLGIGIISNFIGPLAKHLAIEDKYSLKENKNKSWFYRYSFIILTRSFMTIFYPVFYFSYYILKRKPEEPISFEDKLNTSLVKRLRELGEYNNTAPTENISDEKIIEIYTLICSSFRNASSDKQERIPANNLNTIAMKFFKVYEEFGEDFMQEHLEYELKKYTTEGLRPEYQRGISLF</sequence>
<name>A0A1M5IKH5_9FLAO</name>
<dbReference type="EMBL" id="FQWO01000001">
    <property type="protein sequence ID" value="SHG28745.1"/>
    <property type="molecule type" value="Genomic_DNA"/>
</dbReference>
<keyword evidence="1" id="KW-0812">Transmembrane</keyword>
<protein>
    <submittedName>
        <fullName evidence="3">Uncharacterized protein</fullName>
    </submittedName>
</protein>
<evidence type="ECO:0000313" key="5">
    <source>
        <dbReference type="Proteomes" id="UP000237771"/>
    </source>
</evidence>
<accession>A0A1M5IKH5</accession>
<keyword evidence="1" id="KW-0472">Membrane</keyword>
<feature type="transmembrane region" description="Helical" evidence="1">
    <location>
        <begin position="6"/>
        <end position="25"/>
    </location>
</feature>
<keyword evidence="5" id="KW-1185">Reference proteome</keyword>
<dbReference type="RefSeq" id="WP_072938681.1">
    <property type="nucleotide sequence ID" value="NZ_FQWO01000001.1"/>
</dbReference>
<evidence type="ECO:0000313" key="2">
    <source>
        <dbReference type="EMBL" id="PRZ28006.1"/>
    </source>
</evidence>
<gene>
    <name evidence="2" type="ORF">BC624_101291</name>
    <name evidence="3" type="ORF">SAMN05443373_101291</name>
</gene>
<reference evidence="2 5" key="3">
    <citation type="submission" date="2018-03" db="EMBL/GenBank/DDBJ databases">
        <title>Genomic Encyclopedia of Archaeal and Bacterial Type Strains, Phase II (KMG-II): from individual species to whole genera.</title>
        <authorList>
            <person name="Goeker M."/>
        </authorList>
    </citation>
    <scope>NUCLEOTIDE SEQUENCE [LARGE SCALE GENOMIC DNA]</scope>
    <source>
        <strain evidence="2 5">DSM 17797</strain>
    </source>
</reference>
<organism evidence="3 4">
    <name type="scientific">Flavobacterium granuli</name>
    <dbReference type="NCBI Taxonomy" id="280093"/>
    <lineage>
        <taxon>Bacteria</taxon>
        <taxon>Pseudomonadati</taxon>
        <taxon>Bacteroidota</taxon>
        <taxon>Flavobacteriia</taxon>
        <taxon>Flavobacteriales</taxon>
        <taxon>Flavobacteriaceae</taxon>
        <taxon>Flavobacterium</taxon>
    </lineage>
</organism>
<dbReference type="Proteomes" id="UP000184384">
    <property type="component" value="Unassembled WGS sequence"/>
</dbReference>
<proteinExistence type="predicted"/>
<dbReference type="OrthoDB" id="1351429at2"/>
<dbReference type="AlphaFoldDB" id="A0A1M5IKH5"/>
<dbReference type="Proteomes" id="UP000237771">
    <property type="component" value="Unassembled WGS sequence"/>
</dbReference>
<evidence type="ECO:0000313" key="4">
    <source>
        <dbReference type="Proteomes" id="UP000184384"/>
    </source>
</evidence>
<evidence type="ECO:0000313" key="3">
    <source>
        <dbReference type="EMBL" id="SHG28745.1"/>
    </source>
</evidence>
<feature type="transmembrane region" description="Helical" evidence="1">
    <location>
        <begin position="46"/>
        <end position="68"/>
    </location>
</feature>
<keyword evidence="1" id="KW-1133">Transmembrane helix</keyword>
<evidence type="ECO:0000256" key="1">
    <source>
        <dbReference type="SAM" id="Phobius"/>
    </source>
</evidence>
<reference evidence="3" key="2">
    <citation type="submission" date="2016-11" db="EMBL/GenBank/DDBJ databases">
        <authorList>
            <person name="Jaros S."/>
            <person name="Januszkiewicz K."/>
            <person name="Wedrychowicz H."/>
        </authorList>
    </citation>
    <scope>NUCLEOTIDE SEQUENCE [LARGE SCALE GENOMIC DNA]</scope>
    <source>
        <strain evidence="3">DSM 19729</strain>
    </source>
</reference>
<reference evidence="4" key="1">
    <citation type="submission" date="2016-11" db="EMBL/GenBank/DDBJ databases">
        <authorList>
            <person name="Varghese N."/>
            <person name="Submissions S."/>
        </authorList>
    </citation>
    <scope>NUCLEOTIDE SEQUENCE [LARGE SCALE GENOMIC DNA]</scope>
    <source>
        <strain evidence="4">DSM 19729</strain>
    </source>
</reference>
<dbReference type="EMBL" id="PVUB01000001">
    <property type="protein sequence ID" value="PRZ28006.1"/>
    <property type="molecule type" value="Genomic_DNA"/>
</dbReference>